<proteinExistence type="predicted"/>
<keyword evidence="3" id="KW-1185">Reference proteome</keyword>
<evidence type="ECO:0000256" key="1">
    <source>
        <dbReference type="SAM" id="Coils"/>
    </source>
</evidence>
<accession>A0A6J2THT0</accession>
<dbReference type="AlphaFoldDB" id="A0A6J2THT0"/>
<keyword evidence="1" id="KW-0175">Coiled coil</keyword>
<dbReference type="GeneID" id="115624117"/>
<feature type="compositionally biased region" description="Polar residues" evidence="2">
    <location>
        <begin position="238"/>
        <end position="257"/>
    </location>
</feature>
<feature type="region of interest" description="Disordered" evidence="2">
    <location>
        <begin position="1"/>
        <end position="32"/>
    </location>
</feature>
<protein>
    <submittedName>
        <fullName evidence="4">Uncharacterized protein LOC115624117</fullName>
    </submittedName>
</protein>
<organism evidence="3 4">
    <name type="scientific">Drosophila lebanonensis</name>
    <name type="common">Fruit fly</name>
    <name type="synonym">Scaptodrosophila lebanonensis</name>
    <dbReference type="NCBI Taxonomy" id="7225"/>
    <lineage>
        <taxon>Eukaryota</taxon>
        <taxon>Metazoa</taxon>
        <taxon>Ecdysozoa</taxon>
        <taxon>Arthropoda</taxon>
        <taxon>Hexapoda</taxon>
        <taxon>Insecta</taxon>
        <taxon>Pterygota</taxon>
        <taxon>Neoptera</taxon>
        <taxon>Endopterygota</taxon>
        <taxon>Diptera</taxon>
        <taxon>Brachycera</taxon>
        <taxon>Muscomorpha</taxon>
        <taxon>Ephydroidea</taxon>
        <taxon>Drosophilidae</taxon>
        <taxon>Scaptodrosophila</taxon>
    </lineage>
</organism>
<dbReference type="OrthoDB" id="7864018at2759"/>
<gene>
    <name evidence="4" type="primary">LOC115624117</name>
</gene>
<reference evidence="4" key="1">
    <citation type="submission" date="2025-08" db="UniProtKB">
        <authorList>
            <consortium name="RefSeq"/>
        </authorList>
    </citation>
    <scope>IDENTIFICATION</scope>
    <source>
        <strain evidence="4">11010-0011.00</strain>
        <tissue evidence="4">Whole body</tissue>
    </source>
</reference>
<feature type="compositionally biased region" description="Polar residues" evidence="2">
    <location>
        <begin position="10"/>
        <end position="32"/>
    </location>
</feature>
<sequence>MSAVCRNAKPSAQPSKPTGRSQAQARSPTARTNNYDVVELSSNEVCKAGGISLGPVLIKTQIKPDDVVNARFRIIKTPTNSPKAAENGELSDDQYNVKMERLLKCIMAEVEIGKRLRRETIRLKEQQSKLQQLKKMEQLKDNYERERFRLMKELHLSYVHRTPSMSPERPQSEPDKQRRSPPVSPATPTLPTTWKPRSASHAPPSNRHTQRPNNQTKRQRAVYEPQKPKQLNIRAPAPTSSSSLKTAYSRTQSTTWQEHQRQQGARVLQKPILSSYIVPPIDLCAKVKAKLSQMSRSKSSTPSMVSAKSQELCTPSQMDIFHDAPDEIATESYYDMLEVPRHSSVAVRASKMAQGRAASASRFSSCQ</sequence>
<name>A0A6J2THT0_DROLE</name>
<feature type="region of interest" description="Disordered" evidence="2">
    <location>
        <begin position="159"/>
        <end position="262"/>
    </location>
</feature>
<evidence type="ECO:0000313" key="4">
    <source>
        <dbReference type="RefSeq" id="XP_030374572.1"/>
    </source>
</evidence>
<feature type="coiled-coil region" evidence="1">
    <location>
        <begin position="116"/>
        <end position="153"/>
    </location>
</feature>
<dbReference type="Proteomes" id="UP000504634">
    <property type="component" value="Unplaced"/>
</dbReference>
<dbReference type="RefSeq" id="XP_030374572.1">
    <property type="nucleotide sequence ID" value="XM_030518712.1"/>
</dbReference>
<evidence type="ECO:0000313" key="3">
    <source>
        <dbReference type="Proteomes" id="UP000504634"/>
    </source>
</evidence>
<evidence type="ECO:0000256" key="2">
    <source>
        <dbReference type="SAM" id="MobiDB-lite"/>
    </source>
</evidence>